<gene>
    <name evidence="2" type="ORF">FYJ33_07510</name>
</gene>
<dbReference type="GO" id="GO:0016747">
    <property type="term" value="F:acyltransferase activity, transferring groups other than amino-acyl groups"/>
    <property type="evidence" value="ECO:0007669"/>
    <property type="project" value="InterPro"/>
</dbReference>
<dbReference type="Pfam" id="PF00583">
    <property type="entry name" value="Acetyltransf_1"/>
    <property type="match status" value="1"/>
</dbReference>
<dbReference type="EMBL" id="VULX01000008">
    <property type="protein sequence ID" value="MSR91261.1"/>
    <property type="molecule type" value="Genomic_DNA"/>
</dbReference>
<dbReference type="Proteomes" id="UP000460287">
    <property type="component" value="Unassembled WGS sequence"/>
</dbReference>
<feature type="domain" description="N-acetyltransferase" evidence="1">
    <location>
        <begin position="1"/>
        <end position="150"/>
    </location>
</feature>
<comment type="caution">
    <text evidence="2">The sequence shown here is derived from an EMBL/GenBank/DDBJ whole genome shotgun (WGS) entry which is preliminary data.</text>
</comment>
<dbReference type="InterPro" id="IPR000182">
    <property type="entry name" value="GNAT_dom"/>
</dbReference>
<dbReference type="SUPFAM" id="SSF55729">
    <property type="entry name" value="Acyl-CoA N-acyltransferases (Nat)"/>
    <property type="match status" value="1"/>
</dbReference>
<keyword evidence="3" id="KW-1185">Reference proteome</keyword>
<accession>A0A7X2T135</accession>
<dbReference type="PANTHER" id="PTHR43617">
    <property type="entry name" value="L-AMINO ACID N-ACETYLTRANSFERASE"/>
    <property type="match status" value="1"/>
</dbReference>
<evidence type="ECO:0000259" key="1">
    <source>
        <dbReference type="PROSITE" id="PS51186"/>
    </source>
</evidence>
<organism evidence="2 3">
    <name type="scientific">Inconstantimicrobium porci</name>
    <dbReference type="NCBI Taxonomy" id="2652291"/>
    <lineage>
        <taxon>Bacteria</taxon>
        <taxon>Bacillati</taxon>
        <taxon>Bacillota</taxon>
        <taxon>Clostridia</taxon>
        <taxon>Eubacteriales</taxon>
        <taxon>Clostridiaceae</taxon>
        <taxon>Inconstantimicrobium</taxon>
    </lineage>
</organism>
<name>A0A7X2T135_9CLOT</name>
<dbReference type="InterPro" id="IPR016181">
    <property type="entry name" value="Acyl_CoA_acyltransferase"/>
</dbReference>
<dbReference type="Gene3D" id="3.40.630.30">
    <property type="match status" value="1"/>
</dbReference>
<protein>
    <submittedName>
        <fullName evidence="2">GNAT family N-acetyltransferase</fullName>
    </submittedName>
</protein>
<dbReference type="AlphaFoldDB" id="A0A7X2T135"/>
<sequence length="150" mass="17578">MVRYAVREDYDCVESIMKQVQAIHVNWRPDIYKNTDVVLREEEFYELVENSMAVVAVDHETVVGVMLLLCRYVQSNTQVKRKILFIDSMAVDKNYRAQGIGHQFFDFAKKIVKQDDYDGLELQVNAKNIAAMEMYKHYGFTEKSINRLIV</sequence>
<dbReference type="PROSITE" id="PS51186">
    <property type="entry name" value="GNAT"/>
    <property type="match status" value="1"/>
</dbReference>
<dbReference type="CDD" id="cd04301">
    <property type="entry name" value="NAT_SF"/>
    <property type="match status" value="1"/>
</dbReference>
<reference evidence="2 3" key="1">
    <citation type="submission" date="2019-08" db="EMBL/GenBank/DDBJ databases">
        <title>In-depth cultivation of the pig gut microbiome towards novel bacterial diversity and tailored functional studies.</title>
        <authorList>
            <person name="Wylensek D."/>
            <person name="Hitch T.C.A."/>
            <person name="Clavel T."/>
        </authorList>
    </citation>
    <scope>NUCLEOTIDE SEQUENCE [LARGE SCALE GENOMIC DNA]</scope>
    <source>
        <strain evidence="2 3">WCA-383-APC-5B</strain>
    </source>
</reference>
<dbReference type="RefSeq" id="WP_154531149.1">
    <property type="nucleotide sequence ID" value="NZ_VULX01000008.1"/>
</dbReference>
<dbReference type="InterPro" id="IPR050276">
    <property type="entry name" value="MshD_Acetyltransferase"/>
</dbReference>
<keyword evidence="2" id="KW-0808">Transferase</keyword>
<evidence type="ECO:0000313" key="3">
    <source>
        <dbReference type="Proteomes" id="UP000460287"/>
    </source>
</evidence>
<proteinExistence type="predicted"/>
<evidence type="ECO:0000313" key="2">
    <source>
        <dbReference type="EMBL" id="MSR91261.1"/>
    </source>
</evidence>